<dbReference type="InterPro" id="IPR005045">
    <property type="entry name" value="CDC50/LEM3_fam"/>
</dbReference>
<keyword evidence="4 7" id="KW-1133">Transmembrane helix</keyword>
<evidence type="ECO:0000256" key="2">
    <source>
        <dbReference type="ARBA" id="ARBA00009457"/>
    </source>
</evidence>
<dbReference type="Proteomes" id="UP001432322">
    <property type="component" value="Unassembled WGS sequence"/>
</dbReference>
<dbReference type="GO" id="GO:0005886">
    <property type="term" value="C:plasma membrane"/>
    <property type="evidence" value="ECO:0007669"/>
    <property type="project" value="TreeGrafter"/>
</dbReference>
<dbReference type="PANTHER" id="PTHR10926:SF0">
    <property type="entry name" value="CDC50, ISOFORM A"/>
    <property type="match status" value="1"/>
</dbReference>
<evidence type="ECO:0000256" key="6">
    <source>
        <dbReference type="SAM" id="MobiDB-lite"/>
    </source>
</evidence>
<gene>
    <name evidence="8" type="ORF">PFISCL1PPCAC_14910</name>
</gene>
<feature type="transmembrane region" description="Helical" evidence="7">
    <location>
        <begin position="312"/>
        <end position="333"/>
    </location>
</feature>
<name>A0AAV5VW30_9BILA</name>
<feature type="transmembrane region" description="Helical" evidence="7">
    <location>
        <begin position="50"/>
        <end position="71"/>
    </location>
</feature>
<evidence type="ECO:0008006" key="10">
    <source>
        <dbReference type="Google" id="ProtNLM"/>
    </source>
</evidence>
<evidence type="ECO:0000256" key="5">
    <source>
        <dbReference type="ARBA" id="ARBA00023136"/>
    </source>
</evidence>
<evidence type="ECO:0000256" key="7">
    <source>
        <dbReference type="SAM" id="Phobius"/>
    </source>
</evidence>
<reference evidence="8" key="1">
    <citation type="submission" date="2023-10" db="EMBL/GenBank/DDBJ databases">
        <title>Genome assembly of Pristionchus species.</title>
        <authorList>
            <person name="Yoshida K."/>
            <person name="Sommer R.J."/>
        </authorList>
    </citation>
    <scope>NUCLEOTIDE SEQUENCE</scope>
    <source>
        <strain evidence="8">RS5133</strain>
    </source>
</reference>
<evidence type="ECO:0000256" key="1">
    <source>
        <dbReference type="ARBA" id="ARBA00004141"/>
    </source>
</evidence>
<feature type="region of interest" description="Disordered" evidence="6">
    <location>
        <begin position="8"/>
        <end position="32"/>
    </location>
</feature>
<dbReference type="PIRSF" id="PIRSF015840">
    <property type="entry name" value="DUF284_TM_euk"/>
    <property type="match status" value="1"/>
</dbReference>
<proteinExistence type="inferred from homology"/>
<evidence type="ECO:0000256" key="4">
    <source>
        <dbReference type="ARBA" id="ARBA00022989"/>
    </source>
</evidence>
<dbReference type="GO" id="GO:0005794">
    <property type="term" value="C:Golgi apparatus"/>
    <property type="evidence" value="ECO:0007669"/>
    <property type="project" value="TreeGrafter"/>
</dbReference>
<dbReference type="AlphaFoldDB" id="A0AAV5VW30"/>
<dbReference type="EMBL" id="BTSY01000004">
    <property type="protein sequence ID" value="GMT23613.1"/>
    <property type="molecule type" value="Genomic_DNA"/>
</dbReference>
<feature type="compositionally biased region" description="Basic and acidic residues" evidence="6">
    <location>
        <begin position="12"/>
        <end position="24"/>
    </location>
</feature>
<evidence type="ECO:0000313" key="9">
    <source>
        <dbReference type="Proteomes" id="UP001432322"/>
    </source>
</evidence>
<evidence type="ECO:0000313" key="8">
    <source>
        <dbReference type="EMBL" id="GMT23613.1"/>
    </source>
</evidence>
<keyword evidence="3 7" id="KW-0812">Transmembrane</keyword>
<keyword evidence="9" id="KW-1185">Reference proteome</keyword>
<comment type="similarity">
    <text evidence="2">Belongs to the CDC50/LEM3 family.</text>
</comment>
<accession>A0AAV5VW30</accession>
<sequence length="349" mass="38930">CVVEYTRMPPDVQHEPAAEVEQPKKNRPKATPLRQQKLAAWQPILTASTVLPTVFCVGIVFIPIGIALVLASQGVEETFLKYAKHCESAGVNCKLTLTIPKDYTGDVYFYYYLENYYQNHRRYVKSRNDQQYLGNINETSDCAPFEKINGVPIVPCGAVANSLFNDTYVLRRNGDVDPVPMTTEGVLWDVDKDRKFKNPPGYNPNDPPETRCAPFANTVKPPNWKNRVCEIPNGLENVDFIVWMRTAALPNFRKLWRKLDRMKGGAYANGLPAGDYILEITNNYPVTTFSGDKGFVISTTSWAGGKNNFLGIAYLVVGGVAIALGVIFVAIHVRFGHSMAELGNVSNQR</sequence>
<comment type="caution">
    <text evidence="8">The sequence shown here is derived from an EMBL/GenBank/DDBJ whole genome shotgun (WGS) entry which is preliminary data.</text>
</comment>
<keyword evidence="5 7" id="KW-0472">Membrane</keyword>
<evidence type="ECO:0000256" key="3">
    <source>
        <dbReference type="ARBA" id="ARBA00022692"/>
    </source>
</evidence>
<dbReference type="PANTHER" id="PTHR10926">
    <property type="entry name" value="CELL CYCLE CONTROL PROTEIN 50"/>
    <property type="match status" value="1"/>
</dbReference>
<dbReference type="GO" id="GO:0005783">
    <property type="term" value="C:endoplasmic reticulum"/>
    <property type="evidence" value="ECO:0007669"/>
    <property type="project" value="TreeGrafter"/>
</dbReference>
<protein>
    <recommendedName>
        <fullName evidence="10">Cell cycle control protein 50A</fullName>
    </recommendedName>
</protein>
<dbReference type="Pfam" id="PF03381">
    <property type="entry name" value="CDC50"/>
    <property type="match status" value="1"/>
</dbReference>
<comment type="subcellular location">
    <subcellularLocation>
        <location evidence="1">Membrane</location>
        <topology evidence="1">Multi-pass membrane protein</topology>
    </subcellularLocation>
</comment>
<organism evidence="8 9">
    <name type="scientific">Pristionchus fissidentatus</name>
    <dbReference type="NCBI Taxonomy" id="1538716"/>
    <lineage>
        <taxon>Eukaryota</taxon>
        <taxon>Metazoa</taxon>
        <taxon>Ecdysozoa</taxon>
        <taxon>Nematoda</taxon>
        <taxon>Chromadorea</taxon>
        <taxon>Rhabditida</taxon>
        <taxon>Rhabditina</taxon>
        <taxon>Diplogasteromorpha</taxon>
        <taxon>Diplogasteroidea</taxon>
        <taxon>Neodiplogasteridae</taxon>
        <taxon>Pristionchus</taxon>
    </lineage>
</organism>
<feature type="non-terminal residue" evidence="8">
    <location>
        <position position="1"/>
    </location>
</feature>